<protein>
    <submittedName>
        <fullName evidence="1">Putative ovule protein</fullName>
    </submittedName>
</protein>
<accession>A0A0V0H2I9</accession>
<dbReference type="EMBL" id="GEDG01027297">
    <property type="protein sequence ID" value="JAP13936.1"/>
    <property type="molecule type" value="Transcribed_RNA"/>
</dbReference>
<proteinExistence type="predicted"/>
<name>A0A0V0H2I9_SOLCH</name>
<dbReference type="AlphaFoldDB" id="A0A0V0H2I9"/>
<evidence type="ECO:0000313" key="1">
    <source>
        <dbReference type="EMBL" id="JAP13936.1"/>
    </source>
</evidence>
<organism evidence="1">
    <name type="scientific">Solanum chacoense</name>
    <name type="common">Chaco potato</name>
    <dbReference type="NCBI Taxonomy" id="4108"/>
    <lineage>
        <taxon>Eukaryota</taxon>
        <taxon>Viridiplantae</taxon>
        <taxon>Streptophyta</taxon>
        <taxon>Embryophyta</taxon>
        <taxon>Tracheophyta</taxon>
        <taxon>Spermatophyta</taxon>
        <taxon>Magnoliopsida</taxon>
        <taxon>eudicotyledons</taxon>
        <taxon>Gunneridae</taxon>
        <taxon>Pentapetalae</taxon>
        <taxon>asterids</taxon>
        <taxon>lamiids</taxon>
        <taxon>Solanales</taxon>
        <taxon>Solanaceae</taxon>
        <taxon>Solanoideae</taxon>
        <taxon>Solaneae</taxon>
        <taxon>Solanum</taxon>
    </lineage>
</organism>
<sequence>MTAISMKGLQTYYCNITSYFIYLQSWIKCIRSTSVDLNPKIEFSLSNIIYLIPDSWSLKISSSDI</sequence>
<reference evidence="1" key="1">
    <citation type="submission" date="2015-12" db="EMBL/GenBank/DDBJ databases">
        <title>Gene expression during late stages of embryo sac development: a critical building block for successful pollen-pistil interactions.</title>
        <authorList>
            <person name="Liu Y."/>
            <person name="Joly V."/>
            <person name="Sabar M."/>
            <person name="Matton D.P."/>
        </authorList>
    </citation>
    <scope>NUCLEOTIDE SEQUENCE</scope>
</reference>